<dbReference type="EMBL" id="MIGC01005164">
    <property type="protein sequence ID" value="PHJ17221.1"/>
    <property type="molecule type" value="Genomic_DNA"/>
</dbReference>
<dbReference type="Proteomes" id="UP000221165">
    <property type="component" value="Unassembled WGS sequence"/>
</dbReference>
<proteinExistence type="predicted"/>
<feature type="non-terminal residue" evidence="1">
    <location>
        <position position="56"/>
    </location>
</feature>
<dbReference type="GeneID" id="94432293"/>
<gene>
    <name evidence="1" type="ORF">CSUI_008963</name>
</gene>
<dbReference type="VEuPathDB" id="ToxoDB:CSUI_008963"/>
<evidence type="ECO:0000313" key="1">
    <source>
        <dbReference type="EMBL" id="PHJ17221.1"/>
    </source>
</evidence>
<comment type="caution">
    <text evidence="1">The sequence shown here is derived from an EMBL/GenBank/DDBJ whole genome shotgun (WGS) entry which is preliminary data.</text>
</comment>
<name>A0A2C6JK89_9APIC</name>
<protein>
    <submittedName>
        <fullName evidence="1">Uncharacterized protein</fullName>
    </submittedName>
</protein>
<sequence length="56" mass="6488">MYLYVEHTVYKISLSKGKHERDDVPPFHTCMYTLLPTSHHVFPCISLCTNISPEHA</sequence>
<organism evidence="1 2">
    <name type="scientific">Cystoisospora suis</name>
    <dbReference type="NCBI Taxonomy" id="483139"/>
    <lineage>
        <taxon>Eukaryota</taxon>
        <taxon>Sar</taxon>
        <taxon>Alveolata</taxon>
        <taxon>Apicomplexa</taxon>
        <taxon>Conoidasida</taxon>
        <taxon>Coccidia</taxon>
        <taxon>Eucoccidiorida</taxon>
        <taxon>Eimeriorina</taxon>
        <taxon>Sarcocystidae</taxon>
        <taxon>Cystoisospora</taxon>
    </lineage>
</organism>
<evidence type="ECO:0000313" key="2">
    <source>
        <dbReference type="Proteomes" id="UP000221165"/>
    </source>
</evidence>
<dbReference type="AlphaFoldDB" id="A0A2C6JK89"/>
<keyword evidence="2" id="KW-1185">Reference proteome</keyword>
<reference evidence="1 2" key="1">
    <citation type="journal article" date="2017" name="Int. J. Parasitol.">
        <title>The genome of the protozoan parasite Cystoisospora suis and a reverse vaccinology approach to identify vaccine candidates.</title>
        <authorList>
            <person name="Palmieri N."/>
            <person name="Shrestha A."/>
            <person name="Ruttkowski B."/>
            <person name="Beck T."/>
            <person name="Vogl C."/>
            <person name="Tomley F."/>
            <person name="Blake D.P."/>
            <person name="Joachim A."/>
        </authorList>
    </citation>
    <scope>NUCLEOTIDE SEQUENCE [LARGE SCALE GENOMIC DNA]</scope>
    <source>
        <strain evidence="1 2">Wien I</strain>
    </source>
</reference>
<dbReference type="RefSeq" id="XP_067918946.1">
    <property type="nucleotide sequence ID" value="XM_068069082.1"/>
</dbReference>
<accession>A0A2C6JK89</accession>